<feature type="region of interest" description="Disordered" evidence="2">
    <location>
        <begin position="497"/>
        <end position="520"/>
    </location>
</feature>
<name>A0AAN6UJI8_9PEZI</name>
<comment type="caution">
    <text evidence="3">The sequence shown here is derived from an EMBL/GenBank/DDBJ whole genome shotgun (WGS) entry which is preliminary data.</text>
</comment>
<sequence length="779" mass="84831">MWQPRQETPDDYFPSLTVALQSLLARHEAYMASAERDRLELTARIEQLERDNIELEAKNKAVTDENHNLQEELDQLSDTVKDAETKIEFLEETLRDSQREVRRLEIAAERAATLERQIAVLEEEQLVLQTTIVRTQEEARTAMYRWRQAEKRLGDLQDQLERMEKEAREERERHVEVMGRMARQRVMEKELNTAAGRLKGAAAAKSMTDIRSGGNVVSHFVRDLLQDNAHLQVGMAELREMLLSSNDEIQMLREQLMYHQPVEGPEPGSPGSPGSPTTLQAELEKKSPPPRPQPPQVSQELHIHHHYHVTHKPEAKKPRKKRQGLTPGTFTPPCLSAPASPITSPVRWQRPQVSPLANYPGPSRGRWSLQSENHSEFAPSSAPTSPQSTNRNSMFDRVPDLPSPGSPTTSVEPTSPSWKTAHRKRVSGYSLRSISETAMFPTEPQPALPSLGYPPRAHPLTHFVRNNNPSPDLRCSYTTDDIPADYTNTETAADETFSSTSDCFDSTATQRPGRRRQRTMSHESIISLSNGLDIHTLKARPSQLTLRPLGLTAAGTGLSVVVAQPTLVGQADGRRGSVILRDSIQIALGAGDGRERERSSSRASGKIIGKLVAWRPWGSSTASAGACAGAGDESSNNAAAAETSTIAPETSPSSTPAHSVTQAPPTPASGAPHDRPPTAATPNLTVPLHPPDDASATGSVLSQQGSSSASSNAGAGGTAPTPISPLTAMFRAPGINQPGMVPGFQEFWAGRPRKGAPSRVSVGGGLERVEEALREVLEG</sequence>
<organism evidence="3 4">
    <name type="scientific">Trichocladium antarcticum</name>
    <dbReference type="NCBI Taxonomy" id="1450529"/>
    <lineage>
        <taxon>Eukaryota</taxon>
        <taxon>Fungi</taxon>
        <taxon>Dikarya</taxon>
        <taxon>Ascomycota</taxon>
        <taxon>Pezizomycotina</taxon>
        <taxon>Sordariomycetes</taxon>
        <taxon>Sordariomycetidae</taxon>
        <taxon>Sordariales</taxon>
        <taxon>Chaetomiaceae</taxon>
        <taxon>Trichocladium</taxon>
    </lineage>
</organism>
<evidence type="ECO:0000256" key="2">
    <source>
        <dbReference type="SAM" id="MobiDB-lite"/>
    </source>
</evidence>
<evidence type="ECO:0000256" key="1">
    <source>
        <dbReference type="SAM" id="Coils"/>
    </source>
</evidence>
<reference evidence="3" key="2">
    <citation type="submission" date="2023-05" db="EMBL/GenBank/DDBJ databases">
        <authorList>
            <consortium name="Lawrence Berkeley National Laboratory"/>
            <person name="Steindorff A."/>
            <person name="Hensen N."/>
            <person name="Bonometti L."/>
            <person name="Westerberg I."/>
            <person name="Brannstrom I.O."/>
            <person name="Guillou S."/>
            <person name="Cros-Aarteil S."/>
            <person name="Calhoun S."/>
            <person name="Haridas S."/>
            <person name="Kuo A."/>
            <person name="Mondo S."/>
            <person name="Pangilinan J."/>
            <person name="Riley R."/>
            <person name="Labutti K."/>
            <person name="Andreopoulos B."/>
            <person name="Lipzen A."/>
            <person name="Chen C."/>
            <person name="Yanf M."/>
            <person name="Daum C."/>
            <person name="Ng V."/>
            <person name="Clum A."/>
            <person name="Ohm R."/>
            <person name="Martin F."/>
            <person name="Silar P."/>
            <person name="Natvig D."/>
            <person name="Lalanne C."/>
            <person name="Gautier V."/>
            <person name="Ament-Velasquez S.L."/>
            <person name="Kruys A."/>
            <person name="Hutchinson M.I."/>
            <person name="Powell A.J."/>
            <person name="Barry K."/>
            <person name="Miller A.N."/>
            <person name="Grigoriev I.V."/>
            <person name="Debuchy R."/>
            <person name="Gladieux P."/>
            <person name="Thoren M.H."/>
            <person name="Johannesson H."/>
        </authorList>
    </citation>
    <scope>NUCLEOTIDE SEQUENCE</scope>
    <source>
        <strain evidence="3">CBS 123565</strain>
    </source>
</reference>
<feature type="compositionally biased region" description="Low complexity" evidence="2">
    <location>
        <begin position="378"/>
        <end position="389"/>
    </location>
</feature>
<keyword evidence="4" id="KW-1185">Reference proteome</keyword>
<dbReference type="PANTHER" id="PTHR45615">
    <property type="entry name" value="MYOSIN HEAVY CHAIN, NON-MUSCLE"/>
    <property type="match status" value="1"/>
</dbReference>
<feature type="coiled-coil region" evidence="1">
    <location>
        <begin position="31"/>
        <end position="180"/>
    </location>
</feature>
<proteinExistence type="predicted"/>
<evidence type="ECO:0000313" key="4">
    <source>
        <dbReference type="Proteomes" id="UP001304895"/>
    </source>
</evidence>
<dbReference type="SUPFAM" id="SSF57997">
    <property type="entry name" value="Tropomyosin"/>
    <property type="match status" value="1"/>
</dbReference>
<feature type="region of interest" description="Disordered" evidence="2">
    <location>
        <begin position="622"/>
        <end position="726"/>
    </location>
</feature>
<feature type="compositionally biased region" description="Low complexity" evidence="2">
    <location>
        <begin position="698"/>
        <end position="713"/>
    </location>
</feature>
<dbReference type="EMBL" id="MU853410">
    <property type="protein sequence ID" value="KAK4133909.1"/>
    <property type="molecule type" value="Genomic_DNA"/>
</dbReference>
<keyword evidence="1" id="KW-0175">Coiled coil</keyword>
<dbReference type="Gene3D" id="1.10.287.1490">
    <property type="match status" value="1"/>
</dbReference>
<feature type="compositionally biased region" description="Low complexity" evidence="2">
    <location>
        <begin position="497"/>
        <end position="509"/>
    </location>
</feature>
<reference evidence="3" key="1">
    <citation type="journal article" date="2023" name="Mol. Phylogenet. Evol.">
        <title>Genome-scale phylogeny and comparative genomics of the fungal order Sordariales.</title>
        <authorList>
            <person name="Hensen N."/>
            <person name="Bonometti L."/>
            <person name="Westerberg I."/>
            <person name="Brannstrom I.O."/>
            <person name="Guillou S."/>
            <person name="Cros-Aarteil S."/>
            <person name="Calhoun S."/>
            <person name="Haridas S."/>
            <person name="Kuo A."/>
            <person name="Mondo S."/>
            <person name="Pangilinan J."/>
            <person name="Riley R."/>
            <person name="LaButti K."/>
            <person name="Andreopoulos B."/>
            <person name="Lipzen A."/>
            <person name="Chen C."/>
            <person name="Yan M."/>
            <person name="Daum C."/>
            <person name="Ng V."/>
            <person name="Clum A."/>
            <person name="Steindorff A."/>
            <person name="Ohm R.A."/>
            <person name="Martin F."/>
            <person name="Silar P."/>
            <person name="Natvig D.O."/>
            <person name="Lalanne C."/>
            <person name="Gautier V."/>
            <person name="Ament-Velasquez S.L."/>
            <person name="Kruys A."/>
            <person name="Hutchinson M.I."/>
            <person name="Powell A.J."/>
            <person name="Barry K."/>
            <person name="Miller A.N."/>
            <person name="Grigoriev I.V."/>
            <person name="Debuchy R."/>
            <person name="Gladieux P."/>
            <person name="Hiltunen Thoren M."/>
            <person name="Johannesson H."/>
        </authorList>
    </citation>
    <scope>NUCLEOTIDE SEQUENCE</scope>
    <source>
        <strain evidence="3">CBS 123565</strain>
    </source>
</reference>
<dbReference type="PANTHER" id="PTHR45615:SF80">
    <property type="entry name" value="GRIP DOMAIN-CONTAINING PROTEIN"/>
    <property type="match status" value="1"/>
</dbReference>
<feature type="compositionally biased region" description="Low complexity" evidence="2">
    <location>
        <begin position="406"/>
        <end position="417"/>
    </location>
</feature>
<dbReference type="Proteomes" id="UP001304895">
    <property type="component" value="Unassembled WGS sequence"/>
</dbReference>
<feature type="region of interest" description="Disordered" evidence="2">
    <location>
        <begin position="260"/>
        <end position="423"/>
    </location>
</feature>
<gene>
    <name evidence="3" type="ORF">BT67DRAFT_449980</name>
</gene>
<accession>A0AAN6UJI8</accession>
<feature type="compositionally biased region" description="Polar residues" evidence="2">
    <location>
        <begin position="643"/>
        <end position="663"/>
    </location>
</feature>
<dbReference type="AlphaFoldDB" id="A0AAN6UJI8"/>
<evidence type="ECO:0000313" key="3">
    <source>
        <dbReference type="EMBL" id="KAK4133909.1"/>
    </source>
</evidence>
<feature type="compositionally biased region" description="Low complexity" evidence="2">
    <location>
        <begin position="622"/>
        <end position="642"/>
    </location>
</feature>
<protein>
    <submittedName>
        <fullName evidence="3">Uncharacterized protein</fullName>
    </submittedName>
</protein>